<protein>
    <submittedName>
        <fullName evidence="1">Uncharacterized protein YndB with AHSA1/START domain</fullName>
    </submittedName>
</protein>
<sequence length="145" mass="16716">MSGLISETRVLDAPPEAVFDLLASPRRHREFDGSGSVRDVLPGTPERLGPGDEFGMAMRLGLPYRITNRVVEFEEGRRIAWRHFAGHRWRYLLEPVDGGRTRVTEQFDPTRVRRPWVYRVLGFDRRNAAAITGTLDRLEAWARTR</sequence>
<evidence type="ECO:0000313" key="1">
    <source>
        <dbReference type="EMBL" id="MBA8793448.1"/>
    </source>
</evidence>
<comment type="caution">
    <text evidence="1">The sequence shown here is derived from an EMBL/GenBank/DDBJ whole genome shotgun (WGS) entry which is preliminary data.</text>
</comment>
<proteinExistence type="predicted"/>
<reference evidence="1 2" key="1">
    <citation type="submission" date="2020-07" db="EMBL/GenBank/DDBJ databases">
        <title>Sequencing the genomes of 1000 actinobacteria strains.</title>
        <authorList>
            <person name="Klenk H.-P."/>
        </authorList>
    </citation>
    <scope>NUCLEOTIDE SEQUENCE [LARGE SCALE GENOMIC DNA]</scope>
    <source>
        <strain evidence="1 2">DSM 100723</strain>
    </source>
</reference>
<dbReference type="InterPro" id="IPR023393">
    <property type="entry name" value="START-like_dom_sf"/>
</dbReference>
<gene>
    <name evidence="1" type="ORF">FHX74_001053</name>
</gene>
<name>A0A7W3IQN4_9ACTN</name>
<dbReference type="SUPFAM" id="SSF55961">
    <property type="entry name" value="Bet v1-like"/>
    <property type="match status" value="1"/>
</dbReference>
<organism evidence="1 2">
    <name type="scientific">Microlunatus kandeliicorticis</name>
    <dbReference type="NCBI Taxonomy" id="1759536"/>
    <lineage>
        <taxon>Bacteria</taxon>
        <taxon>Bacillati</taxon>
        <taxon>Actinomycetota</taxon>
        <taxon>Actinomycetes</taxon>
        <taxon>Propionibacteriales</taxon>
        <taxon>Propionibacteriaceae</taxon>
        <taxon>Microlunatus</taxon>
    </lineage>
</organism>
<dbReference type="RefSeq" id="WP_220483561.1">
    <property type="nucleotide sequence ID" value="NZ_JACGWT010000002.1"/>
</dbReference>
<dbReference type="AlphaFoldDB" id="A0A7W3IQN4"/>
<accession>A0A7W3IQN4</accession>
<dbReference type="EMBL" id="JACGWT010000002">
    <property type="protein sequence ID" value="MBA8793448.1"/>
    <property type="molecule type" value="Genomic_DNA"/>
</dbReference>
<dbReference type="InterPro" id="IPR019587">
    <property type="entry name" value="Polyketide_cyclase/dehydratase"/>
</dbReference>
<dbReference type="Proteomes" id="UP000523079">
    <property type="component" value="Unassembled WGS sequence"/>
</dbReference>
<keyword evidence="2" id="KW-1185">Reference proteome</keyword>
<evidence type="ECO:0000313" key="2">
    <source>
        <dbReference type="Proteomes" id="UP000523079"/>
    </source>
</evidence>
<dbReference type="Gene3D" id="3.30.530.20">
    <property type="match status" value="1"/>
</dbReference>
<dbReference type="Pfam" id="PF10604">
    <property type="entry name" value="Polyketide_cyc2"/>
    <property type="match status" value="1"/>
</dbReference>